<dbReference type="EMBL" id="BARS01013595">
    <property type="protein sequence ID" value="GAF98174.1"/>
    <property type="molecule type" value="Genomic_DNA"/>
</dbReference>
<comment type="caution">
    <text evidence="2">The sequence shown here is derived from an EMBL/GenBank/DDBJ whole genome shotgun (WGS) entry which is preliminary data.</text>
</comment>
<sequence>TPKDARRMSLAILAKGQFMDGYANKKRPSWPKVSPSPGTPPPPQKKEDGEPKPLNPKPGKLIFVGCSEMFNKNSLSRGNLDFFMNCTDALTLGEELIYIRSKKSVDRTIDKTSAAARSFWKFMTFVLMNIVVAAGGL</sequence>
<reference evidence="2" key="1">
    <citation type="journal article" date="2014" name="Front. Microbiol.">
        <title>High frequency of phylogenetically diverse reductive dehalogenase-homologous genes in deep subseafloor sedimentary metagenomes.</title>
        <authorList>
            <person name="Kawai M."/>
            <person name="Futagami T."/>
            <person name="Toyoda A."/>
            <person name="Takaki Y."/>
            <person name="Nishi S."/>
            <person name="Hori S."/>
            <person name="Arai W."/>
            <person name="Tsubouchi T."/>
            <person name="Morono Y."/>
            <person name="Uchiyama I."/>
            <person name="Ito T."/>
            <person name="Fujiyama A."/>
            <person name="Inagaki F."/>
            <person name="Takami H."/>
        </authorList>
    </citation>
    <scope>NUCLEOTIDE SEQUENCE</scope>
    <source>
        <strain evidence="2">Expedition CK06-06</strain>
    </source>
</reference>
<name>X0TXZ3_9ZZZZ</name>
<evidence type="ECO:0000313" key="2">
    <source>
        <dbReference type="EMBL" id="GAF98174.1"/>
    </source>
</evidence>
<proteinExistence type="predicted"/>
<feature type="region of interest" description="Disordered" evidence="1">
    <location>
        <begin position="22"/>
        <end position="57"/>
    </location>
</feature>
<protein>
    <submittedName>
        <fullName evidence="2">Uncharacterized protein</fullName>
    </submittedName>
</protein>
<accession>X0TXZ3</accession>
<gene>
    <name evidence="2" type="ORF">S01H1_23506</name>
</gene>
<organism evidence="2">
    <name type="scientific">marine sediment metagenome</name>
    <dbReference type="NCBI Taxonomy" id="412755"/>
    <lineage>
        <taxon>unclassified sequences</taxon>
        <taxon>metagenomes</taxon>
        <taxon>ecological metagenomes</taxon>
    </lineage>
</organism>
<feature type="non-terminal residue" evidence="2">
    <location>
        <position position="1"/>
    </location>
</feature>
<evidence type="ECO:0000256" key="1">
    <source>
        <dbReference type="SAM" id="MobiDB-lite"/>
    </source>
</evidence>
<feature type="non-terminal residue" evidence="2">
    <location>
        <position position="137"/>
    </location>
</feature>
<dbReference type="AlphaFoldDB" id="X0TXZ3"/>